<keyword evidence="1" id="KW-0812">Transmembrane</keyword>
<keyword evidence="1" id="KW-0472">Membrane</keyword>
<feature type="transmembrane region" description="Helical" evidence="1">
    <location>
        <begin position="16"/>
        <end position="37"/>
    </location>
</feature>
<protein>
    <submittedName>
        <fullName evidence="2">Uncharacterized protein</fullName>
    </submittedName>
</protein>
<dbReference type="AlphaFoldDB" id="A0A061FI60"/>
<dbReference type="STRING" id="3641.A0A061FI60"/>
<name>A0A061FI60_THECC</name>
<dbReference type="Proteomes" id="UP000026915">
    <property type="component" value="Chromosome 8"/>
</dbReference>
<keyword evidence="3" id="KW-1185">Reference proteome</keyword>
<gene>
    <name evidence="2" type="ORF">TCM_036196</name>
</gene>
<evidence type="ECO:0000313" key="2">
    <source>
        <dbReference type="EMBL" id="EOY17035.1"/>
    </source>
</evidence>
<sequence length="102" mass="11547">MQYGKHAQGQGSINTIYFSICLIGTRIGLYALIIYLLRWVLDAAKYAISKGDHEEKLLLSQICGSHLEKLPITKSLRNPFISNLYFLIVRSHEKKFGATTNC</sequence>
<dbReference type="HOGENOM" id="CLU_2282598_0_0_1"/>
<dbReference type="EMBL" id="CM001886">
    <property type="protein sequence ID" value="EOY17035.1"/>
    <property type="molecule type" value="Genomic_DNA"/>
</dbReference>
<dbReference type="Gramene" id="EOY17035">
    <property type="protein sequence ID" value="EOY17035"/>
    <property type="gene ID" value="TCM_036196"/>
</dbReference>
<evidence type="ECO:0000313" key="3">
    <source>
        <dbReference type="Proteomes" id="UP000026915"/>
    </source>
</evidence>
<reference evidence="2 3" key="1">
    <citation type="journal article" date="2013" name="Genome Biol.">
        <title>The genome sequence of the most widely cultivated cacao type and its use to identify candidate genes regulating pod color.</title>
        <authorList>
            <person name="Motamayor J.C."/>
            <person name="Mockaitis K."/>
            <person name="Schmutz J."/>
            <person name="Haiminen N."/>
            <person name="Iii D.L."/>
            <person name="Cornejo O."/>
            <person name="Findley S.D."/>
            <person name="Zheng P."/>
            <person name="Utro F."/>
            <person name="Royaert S."/>
            <person name="Saski C."/>
            <person name="Jenkins J."/>
            <person name="Podicheti R."/>
            <person name="Zhao M."/>
            <person name="Scheffler B.E."/>
            <person name="Stack J.C."/>
            <person name="Feltus F.A."/>
            <person name="Mustiga G.M."/>
            <person name="Amores F."/>
            <person name="Phillips W."/>
            <person name="Marelli J.P."/>
            <person name="May G.D."/>
            <person name="Shapiro H."/>
            <person name="Ma J."/>
            <person name="Bustamante C.D."/>
            <person name="Schnell R.J."/>
            <person name="Main D."/>
            <person name="Gilbert D."/>
            <person name="Parida L."/>
            <person name="Kuhn D.N."/>
        </authorList>
    </citation>
    <scope>NUCLEOTIDE SEQUENCE [LARGE SCALE GENOMIC DNA]</scope>
    <source>
        <strain evidence="3">cv. Matina 1-6</strain>
    </source>
</reference>
<accession>A0A061FI60</accession>
<evidence type="ECO:0000256" key="1">
    <source>
        <dbReference type="SAM" id="Phobius"/>
    </source>
</evidence>
<organism evidence="2 3">
    <name type="scientific">Theobroma cacao</name>
    <name type="common">Cacao</name>
    <name type="synonym">Cocoa</name>
    <dbReference type="NCBI Taxonomy" id="3641"/>
    <lineage>
        <taxon>Eukaryota</taxon>
        <taxon>Viridiplantae</taxon>
        <taxon>Streptophyta</taxon>
        <taxon>Embryophyta</taxon>
        <taxon>Tracheophyta</taxon>
        <taxon>Spermatophyta</taxon>
        <taxon>Magnoliopsida</taxon>
        <taxon>eudicotyledons</taxon>
        <taxon>Gunneridae</taxon>
        <taxon>Pentapetalae</taxon>
        <taxon>rosids</taxon>
        <taxon>malvids</taxon>
        <taxon>Malvales</taxon>
        <taxon>Malvaceae</taxon>
        <taxon>Byttnerioideae</taxon>
        <taxon>Theobroma</taxon>
    </lineage>
</organism>
<proteinExistence type="predicted"/>
<keyword evidence="1" id="KW-1133">Transmembrane helix</keyword>
<dbReference type="InParanoid" id="A0A061FI60"/>